<dbReference type="EMBL" id="JAAFYZ010000190">
    <property type="protein sequence ID" value="MBS2552468.1"/>
    <property type="molecule type" value="Genomic_DNA"/>
</dbReference>
<comment type="caution">
    <text evidence="1">The sequence shown here is derived from an EMBL/GenBank/DDBJ whole genome shotgun (WGS) entry which is preliminary data.</text>
</comment>
<evidence type="ECO:0000313" key="1">
    <source>
        <dbReference type="EMBL" id="MBS2552468.1"/>
    </source>
</evidence>
<dbReference type="RefSeq" id="WP_212018074.1">
    <property type="nucleotide sequence ID" value="NZ_JAAFYZ010000190.1"/>
</dbReference>
<proteinExistence type="predicted"/>
<keyword evidence="2" id="KW-1185">Reference proteome</keyword>
<evidence type="ECO:0000313" key="2">
    <source>
        <dbReference type="Proteomes" id="UP000730482"/>
    </source>
</evidence>
<protein>
    <submittedName>
        <fullName evidence="1">Uncharacterized protein</fullName>
    </submittedName>
</protein>
<dbReference type="Proteomes" id="UP000730482">
    <property type="component" value="Unassembled WGS sequence"/>
</dbReference>
<gene>
    <name evidence="1" type="ORF">KGQ19_37005</name>
</gene>
<organism evidence="1 2">
    <name type="scientific">Catenulispora pinistramenti</name>
    <dbReference type="NCBI Taxonomy" id="2705254"/>
    <lineage>
        <taxon>Bacteria</taxon>
        <taxon>Bacillati</taxon>
        <taxon>Actinomycetota</taxon>
        <taxon>Actinomycetes</taxon>
        <taxon>Catenulisporales</taxon>
        <taxon>Catenulisporaceae</taxon>
        <taxon>Catenulispora</taxon>
    </lineage>
</organism>
<accession>A0ABS5L2A8</accession>
<reference evidence="1 2" key="1">
    <citation type="submission" date="2020-02" db="EMBL/GenBank/DDBJ databases">
        <title>Acidophilic actinobacteria isolated from forest soil.</title>
        <authorList>
            <person name="Golinska P."/>
        </authorList>
    </citation>
    <scope>NUCLEOTIDE SEQUENCE [LARGE SCALE GENOMIC DNA]</scope>
    <source>
        <strain evidence="1 2">NL8</strain>
    </source>
</reference>
<sequence>MTTWRELAELLREAIITPAAASTDTGYENGDAESVNSLADLRSYLHRLIEDFRLDVAEVASRDPVQLRKMKSQWNEPGEGAMGTYAGFSTLRCGGR</sequence>
<name>A0ABS5L2A8_9ACTN</name>